<keyword evidence="2" id="KW-1185">Reference proteome</keyword>
<proteinExistence type="predicted"/>
<dbReference type="RefSeq" id="WP_076980679.1">
    <property type="nucleotide sequence ID" value="NZ_CP019124.1"/>
</dbReference>
<gene>
    <name evidence="1" type="ORF">BV394_13820</name>
</gene>
<evidence type="ECO:0000313" key="2">
    <source>
        <dbReference type="Proteomes" id="UP000187266"/>
    </source>
</evidence>
<dbReference type="OrthoDB" id="8481769at2"/>
<dbReference type="STRING" id="1267768.BV394_13820"/>
<dbReference type="AlphaFoldDB" id="A0A1U7DL12"/>
<sequence length="301" mass="33267">MDRPALQLHIGVHKTATTHLQKSLRNNQSLLKTVGTRFLPPGQYRKTLAPLHAALRDGGPEAELRDQAATLVHGAAQGCPRLVLSDENIVGNLPRVARGAHLYPWSPGRVARTCALFEGHELTLFLAIRNVARFLPSAYSESLLHGPYQGFARFVSNTDPADLRWSTMIERLLEELGGLPLVVWRYEDYAAHRDDIARAVIGAPLPEGFEFLDRRTRPGLTADAHVLLDRWAEDGRDLRDERLIAHAAQMCPPGPDHAPFRPLPEEVVEECGRNYAADWDRIAALPGVTCLGHSTAGGWSL</sequence>
<dbReference type="SUPFAM" id="SSF52540">
    <property type="entry name" value="P-loop containing nucleoside triphosphate hydrolases"/>
    <property type="match status" value="1"/>
</dbReference>
<organism evidence="1 2">
    <name type="scientific">Brevirhabdus pacifica</name>
    <dbReference type="NCBI Taxonomy" id="1267768"/>
    <lineage>
        <taxon>Bacteria</taxon>
        <taxon>Pseudomonadati</taxon>
        <taxon>Pseudomonadota</taxon>
        <taxon>Alphaproteobacteria</taxon>
        <taxon>Rhodobacterales</taxon>
        <taxon>Paracoccaceae</taxon>
        <taxon>Brevirhabdus</taxon>
    </lineage>
</organism>
<accession>A0A1U7DL12</accession>
<evidence type="ECO:0000313" key="1">
    <source>
        <dbReference type="EMBL" id="APX90662.1"/>
    </source>
</evidence>
<dbReference type="Proteomes" id="UP000187266">
    <property type="component" value="Chromosome"/>
</dbReference>
<protein>
    <submittedName>
        <fullName evidence="1">Uncharacterized protein</fullName>
    </submittedName>
</protein>
<reference evidence="1 2" key="1">
    <citation type="submission" date="2017-01" db="EMBL/GenBank/DDBJ databases">
        <title>Genomic analysis of Xuhuaishuia manganoxidans DY6-4.</title>
        <authorList>
            <person name="Wang X."/>
        </authorList>
    </citation>
    <scope>NUCLEOTIDE SEQUENCE [LARGE SCALE GENOMIC DNA]</scope>
    <source>
        <strain evidence="1 2">DY6-4</strain>
    </source>
</reference>
<dbReference type="InterPro" id="IPR027417">
    <property type="entry name" value="P-loop_NTPase"/>
</dbReference>
<accession>A0A2M9DBM2</accession>
<dbReference type="EMBL" id="CP019124">
    <property type="protein sequence ID" value="APX90662.1"/>
    <property type="molecule type" value="Genomic_DNA"/>
</dbReference>
<name>A0A1U7DL12_9RHOB</name>